<dbReference type="EMBL" id="KQ947404">
    <property type="protein sequence ID" value="KUJ23973.1"/>
    <property type="molecule type" value="Genomic_DNA"/>
</dbReference>
<dbReference type="OrthoDB" id="2147163at2759"/>
<evidence type="ECO:0000259" key="1">
    <source>
        <dbReference type="Pfam" id="PF01738"/>
    </source>
</evidence>
<reference evidence="2 3" key="1">
    <citation type="submission" date="2015-10" db="EMBL/GenBank/DDBJ databases">
        <title>Full genome of DAOMC 229536 Phialocephala scopiformis, a fungal endophyte of spruce producing the potent anti-insectan compound rugulosin.</title>
        <authorList>
            <consortium name="DOE Joint Genome Institute"/>
            <person name="Walker A.K."/>
            <person name="Frasz S.L."/>
            <person name="Seifert K.A."/>
            <person name="Miller J.D."/>
            <person name="Mondo S.J."/>
            <person name="Labutti K."/>
            <person name="Lipzen A."/>
            <person name="Dockter R."/>
            <person name="Kennedy M."/>
            <person name="Grigoriev I.V."/>
            <person name="Spatafora J.W."/>
        </authorList>
    </citation>
    <scope>NUCLEOTIDE SEQUENCE [LARGE SCALE GENOMIC DNA]</scope>
    <source>
        <strain evidence="2 3">CBS 120377</strain>
    </source>
</reference>
<sequence>MTCEACQTIPPVVVTNYQTKGHYKQIAGLKTYITGPPTSKKALITIYDIFGFASQTLQGADLLAAAVGALVFVPDFLEGHVAREEWFASKEPSPEKAAFFAMLDPAGNAGKLGRFVEAAKGEVEFGDVQSWGAFGLCWGGKIAVLASGPGTPFKVSGQTHPGQLNVEDAKKLEIPHIVLASNGEDEKVVAEYKAVLVGEGKPGVVESYMNMHHGWMGTRAKLDEAENLKEYERGYNQVAAFFAKHL</sequence>
<dbReference type="Proteomes" id="UP000070700">
    <property type="component" value="Unassembled WGS sequence"/>
</dbReference>
<dbReference type="InterPro" id="IPR002925">
    <property type="entry name" value="Dienelactn_hydro"/>
</dbReference>
<dbReference type="PANTHER" id="PTHR47668">
    <property type="entry name" value="DIENELACTONE HYDROLASE FAMILY PROTEIN (AFU_ORTHOLOGUE AFUA_6G01940)"/>
    <property type="match status" value="1"/>
</dbReference>
<organism evidence="2 3">
    <name type="scientific">Mollisia scopiformis</name>
    <name type="common">Conifer needle endophyte fungus</name>
    <name type="synonym">Phialocephala scopiformis</name>
    <dbReference type="NCBI Taxonomy" id="149040"/>
    <lineage>
        <taxon>Eukaryota</taxon>
        <taxon>Fungi</taxon>
        <taxon>Dikarya</taxon>
        <taxon>Ascomycota</taxon>
        <taxon>Pezizomycotina</taxon>
        <taxon>Leotiomycetes</taxon>
        <taxon>Helotiales</taxon>
        <taxon>Mollisiaceae</taxon>
        <taxon>Mollisia</taxon>
    </lineage>
</organism>
<evidence type="ECO:0000313" key="3">
    <source>
        <dbReference type="Proteomes" id="UP000070700"/>
    </source>
</evidence>
<dbReference type="AlphaFoldDB" id="A0A194XUT9"/>
<proteinExistence type="predicted"/>
<dbReference type="InterPro" id="IPR029058">
    <property type="entry name" value="AB_hydrolase_fold"/>
</dbReference>
<name>A0A194XUT9_MOLSC</name>
<dbReference type="SUPFAM" id="SSF53474">
    <property type="entry name" value="alpha/beta-Hydrolases"/>
    <property type="match status" value="1"/>
</dbReference>
<dbReference type="GO" id="GO:0016787">
    <property type="term" value="F:hydrolase activity"/>
    <property type="evidence" value="ECO:0007669"/>
    <property type="project" value="InterPro"/>
</dbReference>
<feature type="domain" description="Dienelactone hydrolase" evidence="1">
    <location>
        <begin position="30"/>
        <end position="245"/>
    </location>
</feature>
<keyword evidence="3" id="KW-1185">Reference proteome</keyword>
<accession>A0A194XUT9</accession>
<dbReference type="GeneID" id="28833148"/>
<evidence type="ECO:0000313" key="2">
    <source>
        <dbReference type="EMBL" id="KUJ23973.1"/>
    </source>
</evidence>
<dbReference type="InParanoid" id="A0A194XUT9"/>
<dbReference type="Gene3D" id="3.40.50.1820">
    <property type="entry name" value="alpha/beta hydrolase"/>
    <property type="match status" value="1"/>
</dbReference>
<dbReference type="PANTHER" id="PTHR47668:SF1">
    <property type="entry name" value="DIENELACTONE HYDROLASE DOMAIN-CONTAINING PROTEIN-RELATED"/>
    <property type="match status" value="1"/>
</dbReference>
<dbReference type="Pfam" id="PF01738">
    <property type="entry name" value="DLH"/>
    <property type="match status" value="1"/>
</dbReference>
<dbReference type="RefSeq" id="XP_018078328.1">
    <property type="nucleotide sequence ID" value="XM_018223422.1"/>
</dbReference>
<dbReference type="KEGG" id="psco:LY89DRAFT_8048"/>
<gene>
    <name evidence="2" type="ORF">LY89DRAFT_8048</name>
</gene>
<protein>
    <recommendedName>
        <fullName evidence="1">Dienelactone hydrolase domain-containing protein</fullName>
    </recommendedName>
</protein>